<dbReference type="OrthoDB" id="10629692at2759"/>
<dbReference type="EMBL" id="CP097506">
    <property type="protein sequence ID" value="URD98721.1"/>
    <property type="molecule type" value="Genomic_DNA"/>
</dbReference>
<accession>A0A9E7FQZ5</accession>
<dbReference type="Proteomes" id="UP001055439">
    <property type="component" value="Chromosome 4"/>
</dbReference>
<name>A0A9E7FQZ5_9LILI</name>
<proteinExistence type="predicted"/>
<organism evidence="1 2">
    <name type="scientific">Musa troglodytarum</name>
    <name type="common">fe'i banana</name>
    <dbReference type="NCBI Taxonomy" id="320322"/>
    <lineage>
        <taxon>Eukaryota</taxon>
        <taxon>Viridiplantae</taxon>
        <taxon>Streptophyta</taxon>
        <taxon>Embryophyta</taxon>
        <taxon>Tracheophyta</taxon>
        <taxon>Spermatophyta</taxon>
        <taxon>Magnoliopsida</taxon>
        <taxon>Liliopsida</taxon>
        <taxon>Zingiberales</taxon>
        <taxon>Musaceae</taxon>
        <taxon>Musa</taxon>
    </lineage>
</organism>
<keyword evidence="2" id="KW-1185">Reference proteome</keyword>
<evidence type="ECO:0000313" key="1">
    <source>
        <dbReference type="EMBL" id="URD98721.1"/>
    </source>
</evidence>
<sequence length="93" mass="10171">MTDGFPKKATSRQVHVNKLVAAQTWVLRTATDEVMFAAYGAPPLNPDQPSHSSPAPVSISSMLFGENLSLSLFNLGPTYVRVQVGDFRISEDY</sequence>
<reference evidence="1" key="1">
    <citation type="submission" date="2022-05" db="EMBL/GenBank/DDBJ databases">
        <title>The Musa troglodytarum L. genome provides insights into the mechanism of non-climacteric behaviour and enrichment of carotenoids.</title>
        <authorList>
            <person name="Wang J."/>
        </authorList>
    </citation>
    <scope>NUCLEOTIDE SEQUENCE</scope>
    <source>
        <tissue evidence="1">Leaf</tissue>
    </source>
</reference>
<dbReference type="AlphaFoldDB" id="A0A9E7FQZ5"/>
<protein>
    <submittedName>
        <fullName evidence="1">Uncharacterized protein</fullName>
    </submittedName>
</protein>
<gene>
    <name evidence="1" type="ORF">MUK42_30072</name>
</gene>
<evidence type="ECO:0000313" key="2">
    <source>
        <dbReference type="Proteomes" id="UP001055439"/>
    </source>
</evidence>